<evidence type="ECO:0000256" key="4">
    <source>
        <dbReference type="PIRSR" id="PIRSR603782-2"/>
    </source>
</evidence>
<dbReference type="CDD" id="cd02968">
    <property type="entry name" value="SCO"/>
    <property type="match status" value="1"/>
</dbReference>
<dbReference type="PROSITE" id="PS51352">
    <property type="entry name" value="THIOREDOXIN_2"/>
    <property type="match status" value="1"/>
</dbReference>
<keyword evidence="5" id="KW-0812">Transmembrane</keyword>
<dbReference type="Proteomes" id="UP001324634">
    <property type="component" value="Chromosome"/>
</dbReference>
<keyword evidence="4" id="KW-1015">Disulfide bond</keyword>
<keyword evidence="5" id="KW-1133">Transmembrane helix</keyword>
<protein>
    <submittedName>
        <fullName evidence="7">SCO family protein</fullName>
    </submittedName>
</protein>
<organism evidence="7 8">
    <name type="scientific">Peredibacter starrii</name>
    <dbReference type="NCBI Taxonomy" id="28202"/>
    <lineage>
        <taxon>Bacteria</taxon>
        <taxon>Pseudomonadati</taxon>
        <taxon>Bdellovibrionota</taxon>
        <taxon>Bacteriovoracia</taxon>
        <taxon>Bacteriovoracales</taxon>
        <taxon>Bacteriovoracaceae</taxon>
        <taxon>Peredibacter</taxon>
    </lineage>
</organism>
<feature type="binding site" evidence="3">
    <location>
        <position position="179"/>
    </location>
    <ligand>
        <name>Cu cation</name>
        <dbReference type="ChEBI" id="CHEBI:23378"/>
    </ligand>
</feature>
<dbReference type="SUPFAM" id="SSF52833">
    <property type="entry name" value="Thioredoxin-like"/>
    <property type="match status" value="1"/>
</dbReference>
<keyword evidence="2 3" id="KW-0186">Copper</keyword>
<evidence type="ECO:0000256" key="3">
    <source>
        <dbReference type="PIRSR" id="PIRSR603782-1"/>
    </source>
</evidence>
<dbReference type="Pfam" id="PF02630">
    <property type="entry name" value="SCO1-SenC"/>
    <property type="match status" value="1"/>
</dbReference>
<evidence type="ECO:0000313" key="8">
    <source>
        <dbReference type="Proteomes" id="UP001324634"/>
    </source>
</evidence>
<dbReference type="InterPro" id="IPR036249">
    <property type="entry name" value="Thioredoxin-like_sf"/>
</dbReference>
<sequence length="221" mass="25404">MSTTANPEYIRKTNVVENLVRSKIFWVLFLLFGFSYPIYRSMNRTLPPELPVIAQVPEFELISENGQRFGSKDLKGKVYLANFIFSRCPSVCPKMLGDLEKIQKRVRGTGQKVAIVTFTVDPEYDNEKVLFDLARKHDANPYTWTFLTGSDKEGMFKLYRDGFKVGVENNVQNIMEIAHTEKIVLVDGENRIRGYYAFDENSVNQLMIDVGLLINRPSTKE</sequence>
<evidence type="ECO:0000313" key="7">
    <source>
        <dbReference type="EMBL" id="WPU63804.1"/>
    </source>
</evidence>
<proteinExistence type="inferred from homology"/>
<feature type="disulfide bond" description="Redox-active" evidence="4">
    <location>
        <begin position="88"/>
        <end position="92"/>
    </location>
</feature>
<evidence type="ECO:0000256" key="5">
    <source>
        <dbReference type="SAM" id="Phobius"/>
    </source>
</evidence>
<dbReference type="InterPro" id="IPR003782">
    <property type="entry name" value="SCO1/SenC"/>
</dbReference>
<evidence type="ECO:0000256" key="1">
    <source>
        <dbReference type="ARBA" id="ARBA00010996"/>
    </source>
</evidence>
<dbReference type="PANTHER" id="PTHR12151:SF25">
    <property type="entry name" value="LINALOOL DEHYDRATASE_ISOMERASE DOMAIN-CONTAINING PROTEIN"/>
    <property type="match status" value="1"/>
</dbReference>
<dbReference type="AlphaFoldDB" id="A0AAX4HLI6"/>
<dbReference type="EMBL" id="CP139487">
    <property type="protein sequence ID" value="WPU63804.1"/>
    <property type="molecule type" value="Genomic_DNA"/>
</dbReference>
<keyword evidence="3" id="KW-0479">Metal-binding</keyword>
<feature type="transmembrane region" description="Helical" evidence="5">
    <location>
        <begin position="20"/>
        <end position="39"/>
    </location>
</feature>
<dbReference type="Gene3D" id="3.40.30.10">
    <property type="entry name" value="Glutaredoxin"/>
    <property type="match status" value="1"/>
</dbReference>
<evidence type="ECO:0000256" key="2">
    <source>
        <dbReference type="ARBA" id="ARBA00023008"/>
    </source>
</evidence>
<dbReference type="InterPro" id="IPR013766">
    <property type="entry name" value="Thioredoxin_domain"/>
</dbReference>
<gene>
    <name evidence="7" type="ORF">SOO65_14005</name>
</gene>
<name>A0AAX4HLI6_9BACT</name>
<dbReference type="KEGG" id="psti:SOO65_14005"/>
<comment type="similarity">
    <text evidence="1">Belongs to the SCO1/2 family.</text>
</comment>
<dbReference type="PANTHER" id="PTHR12151">
    <property type="entry name" value="ELECTRON TRANSPORT PROTIN SCO1/SENC FAMILY MEMBER"/>
    <property type="match status" value="1"/>
</dbReference>
<feature type="domain" description="Thioredoxin" evidence="6">
    <location>
        <begin position="50"/>
        <end position="183"/>
    </location>
</feature>
<accession>A0AAX4HLI6</accession>
<feature type="binding site" evidence="3">
    <location>
        <position position="92"/>
    </location>
    <ligand>
        <name>Cu cation</name>
        <dbReference type="ChEBI" id="CHEBI:23378"/>
    </ligand>
</feature>
<evidence type="ECO:0000259" key="6">
    <source>
        <dbReference type="PROSITE" id="PS51352"/>
    </source>
</evidence>
<keyword evidence="5" id="KW-0472">Membrane</keyword>
<feature type="binding site" evidence="3">
    <location>
        <position position="88"/>
    </location>
    <ligand>
        <name>Cu cation</name>
        <dbReference type="ChEBI" id="CHEBI:23378"/>
    </ligand>
</feature>
<dbReference type="GO" id="GO:0046872">
    <property type="term" value="F:metal ion binding"/>
    <property type="evidence" value="ECO:0007669"/>
    <property type="project" value="UniProtKB-KW"/>
</dbReference>
<dbReference type="RefSeq" id="WP_321391232.1">
    <property type="nucleotide sequence ID" value="NZ_CP139487.1"/>
</dbReference>
<keyword evidence="8" id="KW-1185">Reference proteome</keyword>
<reference evidence="7 8" key="1">
    <citation type="submission" date="2023-11" db="EMBL/GenBank/DDBJ databases">
        <title>Peredibacter starrii A3.12.</title>
        <authorList>
            <person name="Mitchell R.J."/>
        </authorList>
    </citation>
    <scope>NUCLEOTIDE SEQUENCE [LARGE SCALE GENOMIC DNA]</scope>
    <source>
        <strain evidence="7 8">A3.12</strain>
    </source>
</reference>